<dbReference type="PANTHER" id="PTHR43200:SF6">
    <property type="entry name" value="3'(2'),5'-BISPHOSPHATE NUCLEOTIDASE"/>
    <property type="match status" value="1"/>
</dbReference>
<dbReference type="SUPFAM" id="SSF56655">
    <property type="entry name" value="Carbohydrate phosphatase"/>
    <property type="match status" value="1"/>
</dbReference>
<dbReference type="Proteomes" id="UP001560685">
    <property type="component" value="Unassembled WGS sequence"/>
</dbReference>
<reference evidence="6 7" key="1">
    <citation type="submission" date="2024-05" db="EMBL/GenBank/DDBJ databases">
        <title>Three bacterial strains, DH-69, EH-24, and ECK-19 isolated from coastal sediments.</title>
        <authorList>
            <person name="Ye Y.-Q."/>
            <person name="Du Z.-J."/>
        </authorList>
    </citation>
    <scope>NUCLEOTIDE SEQUENCE [LARGE SCALE GENOMIC DNA]</scope>
    <source>
        <strain evidence="6 7">ECK-19</strain>
    </source>
</reference>
<keyword evidence="4" id="KW-0378">Hydrolase</keyword>
<sequence>MSFSPEEISILAAFADELADAAREQSLSRFRDGVKISEKDGPVFDPVTDADREAERVQRRLIEERFPDHGILGEEFGELPGNSPWRWVLDPIDGTRAYMCGTTSWTTLIGLEYEGQPVFGLIDQPYTGERWVGTNKKSDFSRTSNRKAAKTSGVTDIANARISTTDPLPTAYFGAAGAAAFARVAAAARVARFSLDAYAYGLLAIGEMDVVIETGLQRYDYAALLPVVRGAGGVVSNWNGDEPGTDDRGELVASASVELHQSTLALLAG</sequence>
<evidence type="ECO:0000256" key="5">
    <source>
        <dbReference type="ARBA" id="ARBA00022842"/>
    </source>
</evidence>
<proteinExistence type="inferred from homology"/>
<comment type="cofactor">
    <cofactor evidence="1">
        <name>Mg(2+)</name>
        <dbReference type="ChEBI" id="CHEBI:18420"/>
    </cofactor>
</comment>
<keyword evidence="5" id="KW-0460">Magnesium</keyword>
<keyword evidence="7" id="KW-1185">Reference proteome</keyword>
<gene>
    <name evidence="6" type="ORF">ABFZ84_02280</name>
</gene>
<keyword evidence="3" id="KW-0479">Metal-binding</keyword>
<dbReference type="RefSeq" id="WP_369312291.1">
    <property type="nucleotide sequence ID" value="NZ_JBEHZE010000001.1"/>
</dbReference>
<dbReference type="Gene3D" id="3.40.190.80">
    <property type="match status" value="1"/>
</dbReference>
<evidence type="ECO:0000256" key="2">
    <source>
        <dbReference type="ARBA" id="ARBA00009759"/>
    </source>
</evidence>
<comment type="similarity">
    <text evidence="2">Belongs to the inositol monophosphatase superfamily.</text>
</comment>
<evidence type="ECO:0000256" key="3">
    <source>
        <dbReference type="ARBA" id="ARBA00022723"/>
    </source>
</evidence>
<organism evidence="6 7">
    <name type="scientific">Hyphococcus lacteus</name>
    <dbReference type="NCBI Taxonomy" id="3143536"/>
    <lineage>
        <taxon>Bacteria</taxon>
        <taxon>Pseudomonadati</taxon>
        <taxon>Pseudomonadota</taxon>
        <taxon>Alphaproteobacteria</taxon>
        <taxon>Parvularculales</taxon>
        <taxon>Parvularculaceae</taxon>
        <taxon>Hyphococcus</taxon>
    </lineage>
</organism>
<evidence type="ECO:0000256" key="1">
    <source>
        <dbReference type="ARBA" id="ARBA00001946"/>
    </source>
</evidence>
<evidence type="ECO:0000313" key="7">
    <source>
        <dbReference type="Proteomes" id="UP001560685"/>
    </source>
</evidence>
<dbReference type="Gene3D" id="3.30.540.10">
    <property type="entry name" value="Fructose-1,6-Bisphosphatase, subunit A, domain 1"/>
    <property type="match status" value="1"/>
</dbReference>
<dbReference type="InterPro" id="IPR051090">
    <property type="entry name" value="Inositol_monoP_superfamily"/>
</dbReference>
<dbReference type="EMBL" id="JBEHZE010000001">
    <property type="protein sequence ID" value="MEX6632365.1"/>
    <property type="molecule type" value="Genomic_DNA"/>
</dbReference>
<name>A0ABV3Z0R6_9PROT</name>
<dbReference type="InterPro" id="IPR000760">
    <property type="entry name" value="Inositol_monophosphatase-like"/>
</dbReference>
<evidence type="ECO:0000256" key="4">
    <source>
        <dbReference type="ARBA" id="ARBA00022801"/>
    </source>
</evidence>
<dbReference type="Pfam" id="PF00459">
    <property type="entry name" value="Inositol_P"/>
    <property type="match status" value="1"/>
</dbReference>
<dbReference type="PANTHER" id="PTHR43200">
    <property type="entry name" value="PHOSPHATASE"/>
    <property type="match status" value="1"/>
</dbReference>
<dbReference type="PRINTS" id="PR00377">
    <property type="entry name" value="IMPHPHTASES"/>
</dbReference>
<evidence type="ECO:0000313" key="6">
    <source>
        <dbReference type="EMBL" id="MEX6632365.1"/>
    </source>
</evidence>
<comment type="caution">
    <text evidence="6">The sequence shown here is derived from an EMBL/GenBank/DDBJ whole genome shotgun (WGS) entry which is preliminary data.</text>
</comment>
<protein>
    <submittedName>
        <fullName evidence="6">Inositol monophosphatase family protein</fullName>
    </submittedName>
</protein>
<accession>A0ABV3Z0R6</accession>